<dbReference type="Gene3D" id="3.30.750.24">
    <property type="entry name" value="STAS domain"/>
    <property type="match status" value="1"/>
</dbReference>
<evidence type="ECO:0000313" key="3">
    <source>
        <dbReference type="Proteomes" id="UP000215223"/>
    </source>
</evidence>
<dbReference type="Pfam" id="PF13466">
    <property type="entry name" value="STAS_2"/>
    <property type="match status" value="1"/>
</dbReference>
<evidence type="ECO:0000259" key="1">
    <source>
        <dbReference type="Pfam" id="PF13466"/>
    </source>
</evidence>
<dbReference type="InterPro" id="IPR036513">
    <property type="entry name" value="STAS_dom_sf"/>
</dbReference>
<keyword evidence="3" id="KW-1185">Reference proteome</keyword>
<proteinExistence type="predicted"/>
<gene>
    <name evidence="2" type="ORF">CFP71_24435</name>
</gene>
<dbReference type="AlphaFoldDB" id="A0A229RYY9"/>
<name>A0A229RYY9_9PSEU</name>
<comment type="caution">
    <text evidence="2">The sequence shown here is derived from an EMBL/GenBank/DDBJ whole genome shotgun (WGS) entry which is preliminary data.</text>
</comment>
<protein>
    <recommendedName>
        <fullName evidence="1">MlaB-like STAS domain-containing protein</fullName>
    </recommendedName>
</protein>
<dbReference type="SUPFAM" id="SSF52091">
    <property type="entry name" value="SpoIIaa-like"/>
    <property type="match status" value="1"/>
</dbReference>
<feature type="domain" description="MlaB-like STAS" evidence="1">
    <location>
        <begin position="42"/>
        <end position="121"/>
    </location>
</feature>
<reference evidence="2 3" key="1">
    <citation type="submission" date="2017-07" db="EMBL/GenBank/DDBJ databases">
        <title>Amycolatopsis thailandensis Genome sequencing and assembly.</title>
        <authorList>
            <person name="Kaur N."/>
            <person name="Mayilraj S."/>
        </authorList>
    </citation>
    <scope>NUCLEOTIDE SEQUENCE [LARGE SCALE GENOMIC DNA]</scope>
    <source>
        <strain evidence="2 3">JCM 16380</strain>
    </source>
</reference>
<organism evidence="2 3">
    <name type="scientific">Amycolatopsis thailandensis</name>
    <dbReference type="NCBI Taxonomy" id="589330"/>
    <lineage>
        <taxon>Bacteria</taxon>
        <taxon>Bacillati</taxon>
        <taxon>Actinomycetota</taxon>
        <taxon>Actinomycetes</taxon>
        <taxon>Pseudonocardiales</taxon>
        <taxon>Pseudonocardiaceae</taxon>
        <taxon>Amycolatopsis</taxon>
    </lineage>
</organism>
<dbReference type="OrthoDB" id="3637668at2"/>
<evidence type="ECO:0000313" key="2">
    <source>
        <dbReference type="EMBL" id="OXM51745.1"/>
    </source>
</evidence>
<dbReference type="Proteomes" id="UP000215223">
    <property type="component" value="Unassembled WGS sequence"/>
</dbReference>
<accession>A0A229RYY9</accession>
<dbReference type="InterPro" id="IPR058548">
    <property type="entry name" value="MlaB-like_STAS"/>
</dbReference>
<dbReference type="EMBL" id="NMQT01000091">
    <property type="protein sequence ID" value="OXM51745.1"/>
    <property type="molecule type" value="Genomic_DNA"/>
</dbReference>
<sequence length="155" mass="17176">MGPTRSPRRSRHTTELWSDYSRIPMPREGSEEAVWQGDALIVVLRGDFDSTRKASLRACLAAAIAARPRALLVDATTMTFGSASTLWELLTAQADARRDGVPFAIHTTAYAILRPLRTLGLNTSLAVHRRPSDARRWFQEAGMPSETEASRRDSP</sequence>